<evidence type="ECO:0000313" key="22">
    <source>
        <dbReference type="Proteomes" id="UP000286997"/>
    </source>
</evidence>
<dbReference type="PANTHER" id="PTHR32309">
    <property type="entry name" value="TYROSINE-PROTEIN KINASE"/>
    <property type="match status" value="1"/>
</dbReference>
<name>A0A3S3U5Y5_9HYPH</name>
<feature type="domain" description="Polysaccharide chain length determinant N-terminal" evidence="18">
    <location>
        <begin position="25"/>
        <end position="117"/>
    </location>
</feature>
<feature type="domain" description="Tyrosine-protein kinase G-rich" evidence="20">
    <location>
        <begin position="387"/>
        <end position="465"/>
    </location>
</feature>
<keyword evidence="16" id="KW-0175">Coiled coil</keyword>
<evidence type="ECO:0000256" key="6">
    <source>
        <dbReference type="ARBA" id="ARBA00022519"/>
    </source>
</evidence>
<keyword evidence="14" id="KW-0829">Tyrosine-protein kinase</keyword>
<evidence type="ECO:0000256" key="13">
    <source>
        <dbReference type="ARBA" id="ARBA00023136"/>
    </source>
</evidence>
<evidence type="ECO:0000256" key="4">
    <source>
        <dbReference type="ARBA" id="ARBA00011903"/>
    </source>
</evidence>
<evidence type="ECO:0000313" key="21">
    <source>
        <dbReference type="EMBL" id="RVU16341.1"/>
    </source>
</evidence>
<keyword evidence="8 17" id="KW-0812">Transmembrane</keyword>
<keyword evidence="12 17" id="KW-1133">Transmembrane helix</keyword>
<evidence type="ECO:0000256" key="9">
    <source>
        <dbReference type="ARBA" id="ARBA00022741"/>
    </source>
</evidence>
<evidence type="ECO:0000256" key="14">
    <source>
        <dbReference type="ARBA" id="ARBA00023137"/>
    </source>
</evidence>
<evidence type="ECO:0000256" key="12">
    <source>
        <dbReference type="ARBA" id="ARBA00022989"/>
    </source>
</evidence>
<comment type="similarity">
    <text evidence="3">Belongs to the etk/wzc family.</text>
</comment>
<dbReference type="Proteomes" id="UP000286997">
    <property type="component" value="Unassembled WGS sequence"/>
</dbReference>
<dbReference type="InterPro" id="IPR027417">
    <property type="entry name" value="P-loop_NTPase"/>
</dbReference>
<comment type="similarity">
    <text evidence="2">Belongs to the CpsD/CapB family.</text>
</comment>
<gene>
    <name evidence="21" type="ORF">EOE48_16750</name>
</gene>
<dbReference type="Pfam" id="PF02706">
    <property type="entry name" value="Wzz"/>
    <property type="match status" value="1"/>
</dbReference>
<dbReference type="OrthoDB" id="230260at2"/>
<keyword evidence="22" id="KW-1185">Reference proteome</keyword>
<evidence type="ECO:0000259" key="20">
    <source>
        <dbReference type="Pfam" id="PF13807"/>
    </source>
</evidence>
<keyword evidence="9" id="KW-0547">Nucleotide-binding</keyword>
<dbReference type="InterPro" id="IPR003856">
    <property type="entry name" value="LPS_length_determ_N"/>
</dbReference>
<dbReference type="AlphaFoldDB" id="A0A3S3U5Y5"/>
<evidence type="ECO:0000256" key="1">
    <source>
        <dbReference type="ARBA" id="ARBA00004429"/>
    </source>
</evidence>
<keyword evidence="6" id="KW-0997">Cell inner membrane</keyword>
<dbReference type="NCBIfam" id="TIGR01005">
    <property type="entry name" value="eps_transp_fam"/>
    <property type="match status" value="1"/>
</dbReference>
<dbReference type="GO" id="GO:0005886">
    <property type="term" value="C:plasma membrane"/>
    <property type="evidence" value="ECO:0007669"/>
    <property type="project" value="UniProtKB-SubCell"/>
</dbReference>
<evidence type="ECO:0000256" key="10">
    <source>
        <dbReference type="ARBA" id="ARBA00022777"/>
    </source>
</evidence>
<keyword evidence="13 17" id="KW-0472">Membrane</keyword>
<dbReference type="InterPro" id="IPR032807">
    <property type="entry name" value="GNVR"/>
</dbReference>
<evidence type="ECO:0000256" key="17">
    <source>
        <dbReference type="SAM" id="Phobius"/>
    </source>
</evidence>
<keyword evidence="10 21" id="KW-0418">Kinase</keyword>
<evidence type="ECO:0000259" key="19">
    <source>
        <dbReference type="Pfam" id="PF13614"/>
    </source>
</evidence>
<evidence type="ECO:0000256" key="8">
    <source>
        <dbReference type="ARBA" id="ARBA00022692"/>
    </source>
</evidence>
<dbReference type="EMBL" id="SACP01000016">
    <property type="protein sequence ID" value="RVU16341.1"/>
    <property type="molecule type" value="Genomic_DNA"/>
</dbReference>
<dbReference type="InterPro" id="IPR005702">
    <property type="entry name" value="Wzc-like_C"/>
</dbReference>
<dbReference type="Gene3D" id="3.40.50.300">
    <property type="entry name" value="P-loop containing nucleotide triphosphate hydrolases"/>
    <property type="match status" value="1"/>
</dbReference>
<dbReference type="SUPFAM" id="SSF52540">
    <property type="entry name" value="P-loop containing nucleoside triphosphate hydrolases"/>
    <property type="match status" value="1"/>
</dbReference>
<dbReference type="GO" id="GO:0005524">
    <property type="term" value="F:ATP binding"/>
    <property type="evidence" value="ECO:0007669"/>
    <property type="project" value="UniProtKB-KW"/>
</dbReference>
<feature type="transmembrane region" description="Helical" evidence="17">
    <location>
        <begin position="40"/>
        <end position="58"/>
    </location>
</feature>
<evidence type="ECO:0000256" key="11">
    <source>
        <dbReference type="ARBA" id="ARBA00022840"/>
    </source>
</evidence>
<dbReference type="PANTHER" id="PTHR32309:SF13">
    <property type="entry name" value="FERRIC ENTEROBACTIN TRANSPORT PROTEIN FEPE"/>
    <property type="match status" value="1"/>
</dbReference>
<evidence type="ECO:0000256" key="16">
    <source>
        <dbReference type="SAM" id="Coils"/>
    </source>
</evidence>
<evidence type="ECO:0000259" key="18">
    <source>
        <dbReference type="Pfam" id="PF02706"/>
    </source>
</evidence>
<evidence type="ECO:0000256" key="2">
    <source>
        <dbReference type="ARBA" id="ARBA00007316"/>
    </source>
</evidence>
<feature type="coiled-coil region" evidence="16">
    <location>
        <begin position="206"/>
        <end position="240"/>
    </location>
</feature>
<keyword evidence="7 21" id="KW-0808">Transferase</keyword>
<reference evidence="21 22" key="1">
    <citation type="submission" date="2019-01" db="EMBL/GenBank/DDBJ databases">
        <authorList>
            <person name="Chen W.-M."/>
        </authorList>
    </citation>
    <scope>NUCLEOTIDE SEQUENCE [LARGE SCALE GENOMIC DNA]</scope>
    <source>
        <strain evidence="21 22">TER-1</strain>
    </source>
</reference>
<comment type="caution">
    <text evidence="21">The sequence shown here is derived from an EMBL/GenBank/DDBJ whole genome shotgun (WGS) entry which is preliminary data.</text>
</comment>
<evidence type="ECO:0000256" key="15">
    <source>
        <dbReference type="ARBA" id="ARBA00051245"/>
    </source>
</evidence>
<keyword evidence="11" id="KW-0067">ATP-binding</keyword>
<comment type="subcellular location">
    <subcellularLocation>
        <location evidence="1">Cell inner membrane</location>
        <topology evidence="1">Multi-pass membrane protein</topology>
    </subcellularLocation>
</comment>
<proteinExistence type="inferred from homology"/>
<feature type="domain" description="AAA" evidence="19">
    <location>
        <begin position="561"/>
        <end position="679"/>
    </location>
</feature>
<evidence type="ECO:0000256" key="5">
    <source>
        <dbReference type="ARBA" id="ARBA00022475"/>
    </source>
</evidence>
<dbReference type="CDD" id="cd05387">
    <property type="entry name" value="BY-kinase"/>
    <property type="match status" value="1"/>
</dbReference>
<evidence type="ECO:0000256" key="3">
    <source>
        <dbReference type="ARBA" id="ARBA00008883"/>
    </source>
</evidence>
<dbReference type="EC" id="2.7.10.2" evidence="4"/>
<organism evidence="21 22">
    <name type="scientific">Methylobacterium oryzihabitans</name>
    <dbReference type="NCBI Taxonomy" id="2499852"/>
    <lineage>
        <taxon>Bacteria</taxon>
        <taxon>Pseudomonadati</taxon>
        <taxon>Pseudomonadota</taxon>
        <taxon>Alphaproteobacteria</taxon>
        <taxon>Hyphomicrobiales</taxon>
        <taxon>Methylobacteriaceae</taxon>
        <taxon>Methylobacterium</taxon>
    </lineage>
</organism>
<protein>
    <recommendedName>
        <fullName evidence="4">non-specific protein-tyrosine kinase</fullName>
        <ecNumber evidence="4">2.7.10.2</ecNumber>
    </recommendedName>
</protein>
<dbReference type="InterPro" id="IPR050445">
    <property type="entry name" value="Bact_polysacc_biosynth/exp"/>
</dbReference>
<dbReference type="Pfam" id="PF13807">
    <property type="entry name" value="GNVR"/>
    <property type="match status" value="1"/>
</dbReference>
<evidence type="ECO:0000256" key="7">
    <source>
        <dbReference type="ARBA" id="ARBA00022679"/>
    </source>
</evidence>
<sequence>MLKLKSVEADKHSAMSVADAAVGALDFSHYWTVIKRDRPLIAIITALCVGAMVLYILLAQPMYTATGSILIDVRKNQLLQNSQVVADMQLDAAGSAIESQVELIKSESVALAVIRELKLVDDPIFAPTGPQAVLGYIKSLFKNDPSTPYERERNTVEAFDKALKVKRSNLTYIIDIEFTSPSAERSAQIVNAIADAYMVNELDARYEATRRASRWLQDRIKELREQATLAEQKVQNFRAENNIIDTNRGRLSEQQLADVNTQLLSAQAATAEAKAKLDQINRIANGNVPDATVADALKNEVITRLRAQYLDLSSRYADMSARYGANHQVAINLRNQMNEIRRSITDELRRIGDAYKSDFEVARARETSLQKSLAELISQAGTSGQAQVTLRDLESSAQTARNLYDSFLQRFLEASQQQTLPISEARLITAATAPVEKSWPKSKILLPGSLVLGLMLGVAAALIRDRLDDVFRTAKDIETYLGVECLGILPVVRPGKGAPAAAKAGAVARPISRKSTITRYVLDAPFSRFTESMRSVKVAIDISGLTREARVIGVVSAVPNEGKTTFASNLATLMAQNGQKVLLIDGDLRNPRLTQALAPDAKAGLFEVLTQAQTLGDVLYAEDGNGLQMLPAVLKGPTPHTAELISSRAMAALLDSVGSHYNYVVVDLPPIISVVDVRAAAHLIDAFVCVTEWGETSREVVAEAFASVDVLRDRLVGVVLNKADPSALKRIESYKGRHYQSYYLEPGDPA</sequence>
<comment type="catalytic activity">
    <reaction evidence="15">
        <text>L-tyrosyl-[protein] + ATP = O-phospho-L-tyrosyl-[protein] + ADP + H(+)</text>
        <dbReference type="Rhea" id="RHEA:10596"/>
        <dbReference type="Rhea" id="RHEA-COMP:10136"/>
        <dbReference type="Rhea" id="RHEA-COMP:20101"/>
        <dbReference type="ChEBI" id="CHEBI:15378"/>
        <dbReference type="ChEBI" id="CHEBI:30616"/>
        <dbReference type="ChEBI" id="CHEBI:46858"/>
        <dbReference type="ChEBI" id="CHEBI:61978"/>
        <dbReference type="ChEBI" id="CHEBI:456216"/>
        <dbReference type="EC" id="2.7.10.2"/>
    </reaction>
</comment>
<accession>A0A3S3U5Y5</accession>
<dbReference type="NCBIfam" id="TIGR01007">
    <property type="entry name" value="eps_fam"/>
    <property type="match status" value="1"/>
</dbReference>
<dbReference type="InterPro" id="IPR025669">
    <property type="entry name" value="AAA_dom"/>
</dbReference>
<keyword evidence="5" id="KW-1003">Cell membrane</keyword>
<dbReference type="Pfam" id="PF13614">
    <property type="entry name" value="AAA_31"/>
    <property type="match status" value="1"/>
</dbReference>
<dbReference type="InterPro" id="IPR005700">
    <property type="entry name" value="EPS_ExoP-like"/>
</dbReference>
<dbReference type="GO" id="GO:0004715">
    <property type="term" value="F:non-membrane spanning protein tyrosine kinase activity"/>
    <property type="evidence" value="ECO:0007669"/>
    <property type="project" value="UniProtKB-EC"/>
</dbReference>